<gene>
    <name evidence="1" type="ORF">C4K46_10295</name>
</gene>
<name>A0ABS5B652_9STRE</name>
<keyword evidence="2" id="KW-1185">Reference proteome</keyword>
<comment type="caution">
    <text evidence="1">The sequence shown here is derived from an EMBL/GenBank/DDBJ whole genome shotgun (WGS) entry which is preliminary data.</text>
</comment>
<dbReference type="Proteomes" id="UP001519296">
    <property type="component" value="Unassembled WGS sequence"/>
</dbReference>
<evidence type="ECO:0000313" key="1">
    <source>
        <dbReference type="EMBL" id="MBP2624308.1"/>
    </source>
</evidence>
<protein>
    <submittedName>
        <fullName evidence="1">Uncharacterized protein</fullName>
    </submittedName>
</protein>
<accession>A0ABS5B652</accession>
<dbReference type="RefSeq" id="WP_209629170.1">
    <property type="nucleotide sequence ID" value="NZ_PRDG01000007.1"/>
</dbReference>
<reference evidence="1 2" key="1">
    <citation type="submission" date="2018-02" db="EMBL/GenBank/DDBJ databases">
        <title>Draft genome sequence of Streptococcus oricebi CCUG 70868T type strain.</title>
        <authorList>
            <person name="Mendez V."/>
            <person name="Salva-Serra F."/>
            <person name="Jaen-Luchoro D."/>
            <person name="Gonzales-Siles L."/>
            <person name="Karlsson R."/>
            <person name="Engstrom-Jakobsson H."/>
            <person name="Busquets A."/>
            <person name="Gomila M."/>
            <person name="Pineiro-Iglesias B."/>
            <person name="Bennasar-Figueras A."/>
            <person name="Seeger M."/>
            <person name="Moore E."/>
        </authorList>
    </citation>
    <scope>NUCLEOTIDE SEQUENCE [LARGE SCALE GENOMIC DNA]</scope>
    <source>
        <strain evidence="1 2">CCUG 70868</strain>
    </source>
</reference>
<evidence type="ECO:0000313" key="2">
    <source>
        <dbReference type="Proteomes" id="UP001519296"/>
    </source>
</evidence>
<proteinExistence type="predicted"/>
<organism evidence="1 2">
    <name type="scientific">Streptococcus oricebi</name>
    <dbReference type="NCBI Taxonomy" id="1547447"/>
    <lineage>
        <taxon>Bacteria</taxon>
        <taxon>Bacillati</taxon>
        <taxon>Bacillota</taxon>
        <taxon>Bacilli</taxon>
        <taxon>Lactobacillales</taxon>
        <taxon>Streptococcaceae</taxon>
        <taxon>Streptococcus</taxon>
    </lineage>
</organism>
<dbReference type="EMBL" id="PRDG01000007">
    <property type="protein sequence ID" value="MBP2624308.1"/>
    <property type="molecule type" value="Genomic_DNA"/>
</dbReference>
<sequence length="164" mass="18037">MEKQNRLAKSLSNVQTDMLGYTTTKGRLAAGGLTAHKQIFLDSEQALTIAKGLSEISTAGRDTMKTDKQAAIGEAEALLASTREVPWGFALSPDELEAVYQEAGVDHSSIVSPIEAYFQQKIDKSGDLAQTFTDLESQIKEGIDQQLEADQELAREFREWKNLT</sequence>